<sequence length="69" mass="7523">MNSADQRGPLISILTAGSVLTILAAIAALSWVYLARNDDWRGWVFALPSTTGVIAIILLRRLTRPTTSR</sequence>
<feature type="transmembrane region" description="Helical" evidence="1">
    <location>
        <begin position="12"/>
        <end position="34"/>
    </location>
</feature>
<feature type="domain" description="Major facilitator superfamily (MFS) profile" evidence="2">
    <location>
        <begin position="1"/>
        <end position="69"/>
    </location>
</feature>
<feature type="transmembrane region" description="Helical" evidence="1">
    <location>
        <begin position="40"/>
        <end position="59"/>
    </location>
</feature>
<protein>
    <recommendedName>
        <fullName evidence="2">Major facilitator superfamily (MFS) profile domain-containing protein</fullName>
    </recommendedName>
</protein>
<keyword evidence="1" id="KW-1133">Transmembrane helix</keyword>
<keyword evidence="1" id="KW-0472">Membrane</keyword>
<gene>
    <name evidence="3" type="ORF">SAMN05421684_6697</name>
</gene>
<dbReference type="GO" id="GO:0022857">
    <property type="term" value="F:transmembrane transporter activity"/>
    <property type="evidence" value="ECO:0007669"/>
    <property type="project" value="InterPro"/>
</dbReference>
<keyword evidence="4" id="KW-1185">Reference proteome</keyword>
<dbReference type="EMBL" id="FNQB01000004">
    <property type="protein sequence ID" value="SDZ58343.1"/>
    <property type="molecule type" value="Genomic_DNA"/>
</dbReference>
<evidence type="ECO:0000256" key="1">
    <source>
        <dbReference type="SAM" id="Phobius"/>
    </source>
</evidence>
<name>A0A1H3U762_9ACTN</name>
<evidence type="ECO:0000313" key="4">
    <source>
        <dbReference type="Proteomes" id="UP000199632"/>
    </source>
</evidence>
<keyword evidence="1" id="KW-0812">Transmembrane</keyword>
<dbReference type="Proteomes" id="UP000199632">
    <property type="component" value="Unassembled WGS sequence"/>
</dbReference>
<organism evidence="3 4">
    <name type="scientific">Asanoa ishikariensis</name>
    <dbReference type="NCBI Taxonomy" id="137265"/>
    <lineage>
        <taxon>Bacteria</taxon>
        <taxon>Bacillati</taxon>
        <taxon>Actinomycetota</taxon>
        <taxon>Actinomycetes</taxon>
        <taxon>Micromonosporales</taxon>
        <taxon>Micromonosporaceae</taxon>
        <taxon>Asanoa</taxon>
    </lineage>
</organism>
<dbReference type="InterPro" id="IPR020846">
    <property type="entry name" value="MFS_dom"/>
</dbReference>
<reference evidence="4" key="1">
    <citation type="submission" date="2016-10" db="EMBL/GenBank/DDBJ databases">
        <authorList>
            <person name="Varghese N."/>
            <person name="Submissions S."/>
        </authorList>
    </citation>
    <scope>NUCLEOTIDE SEQUENCE [LARGE SCALE GENOMIC DNA]</scope>
    <source>
        <strain evidence="4">DSM 44718</strain>
    </source>
</reference>
<evidence type="ECO:0000313" key="3">
    <source>
        <dbReference type="EMBL" id="SDZ58343.1"/>
    </source>
</evidence>
<dbReference type="PROSITE" id="PS50850">
    <property type="entry name" value="MFS"/>
    <property type="match status" value="1"/>
</dbReference>
<dbReference type="AlphaFoldDB" id="A0A1H3U762"/>
<proteinExistence type="predicted"/>
<accession>A0A1H3U762</accession>
<evidence type="ECO:0000259" key="2">
    <source>
        <dbReference type="PROSITE" id="PS50850"/>
    </source>
</evidence>